<keyword evidence="4" id="KW-0479">Metal-binding</keyword>
<comment type="cofactor">
    <cofactor evidence="1">
        <name>Mn(2+)</name>
        <dbReference type="ChEBI" id="CHEBI:29035"/>
    </cofactor>
</comment>
<evidence type="ECO:0000256" key="3">
    <source>
        <dbReference type="ARBA" id="ARBA00007769"/>
    </source>
</evidence>
<sequence length="414" mass="44811">MGEDAGEKVSPSTILSSSSSPFPSISLSLLLLAADRRRRRESPSPSEGGRGGMALRRLLQGSVLPRMAGRAAAAPFSTASGETVRATLFPGDGIGPEIAESVKQVFNVAGVPIEWEEHYVGTEVDPRTESFLTWESLESVRRNKVGLKGPMATPIGKGHRSLNLTLRKELGLYANVRPCNSLPGYKTRYDDVNLVTIRENTEGEYSGLEHQVVRGVVESLKIITRQASLRVAEYAFHYAKTNGRERVSAIHKANIMRKTDGLFLKCCREVAEKYPEIVYEEVIIDNCCMTLVKNPGLFDVLVMPNLYGDIISDLCAGLIGGLGLTPSCNIGEGGICLAEAVHGSAPDIAGKNLANPTALMLSAVMMLRHLQFNNQADRIHNAILQTISEGKFRTADLGGKASTSDFTKAVCDHI</sequence>
<keyword evidence="6" id="KW-0809">Transit peptide</keyword>
<name>A0A0E0FK09_ORYNI</name>
<dbReference type="InterPro" id="IPR024084">
    <property type="entry name" value="IsoPropMal-DH-like_dom"/>
</dbReference>
<dbReference type="Pfam" id="PF00180">
    <property type="entry name" value="Iso_dh"/>
    <property type="match status" value="1"/>
</dbReference>
<dbReference type="InterPro" id="IPR004434">
    <property type="entry name" value="Isocitrate_DH_NAD"/>
</dbReference>
<dbReference type="AlphaFoldDB" id="A0A0E0FK09"/>
<dbReference type="PANTHER" id="PTHR11835">
    <property type="entry name" value="DECARBOXYLATING DEHYDROGENASES-ISOCITRATE, ISOPROPYLMALATE, TARTRATE"/>
    <property type="match status" value="1"/>
</dbReference>
<keyword evidence="12" id="KW-1185">Reference proteome</keyword>
<evidence type="ECO:0000313" key="12">
    <source>
        <dbReference type="Proteomes" id="UP000006591"/>
    </source>
</evidence>
<keyword evidence="5" id="KW-0460">Magnesium</keyword>
<evidence type="ECO:0000256" key="7">
    <source>
        <dbReference type="ARBA" id="ARBA00023002"/>
    </source>
</evidence>
<dbReference type="PANTHER" id="PTHR11835:SF34">
    <property type="entry name" value="ISOCITRATE DEHYDROGENASE [NAD] SUBUNIT ALPHA, MITOCHONDRIAL"/>
    <property type="match status" value="1"/>
</dbReference>
<dbReference type="STRING" id="4536.A0A0E0FK09"/>
<evidence type="ECO:0000259" key="10">
    <source>
        <dbReference type="SMART" id="SM01329"/>
    </source>
</evidence>
<feature type="domain" description="Isopropylmalate dehydrogenase-like" evidence="10">
    <location>
        <begin position="85"/>
        <end position="410"/>
    </location>
</feature>
<accession>A0A0E0FK09</accession>
<dbReference type="FunFam" id="3.40.718.10:FF:000003">
    <property type="entry name" value="Isocitrate dehydrogenase [NAD] subunit, mitochondrial"/>
    <property type="match status" value="1"/>
</dbReference>
<dbReference type="PROSITE" id="PS00470">
    <property type="entry name" value="IDH_IMDH"/>
    <property type="match status" value="1"/>
</dbReference>
<evidence type="ECO:0000256" key="1">
    <source>
        <dbReference type="ARBA" id="ARBA00001936"/>
    </source>
</evidence>
<evidence type="ECO:0000256" key="8">
    <source>
        <dbReference type="ARBA" id="ARBA00023027"/>
    </source>
</evidence>
<dbReference type="EnsemblPlants" id="ONIVA01G13480.1">
    <property type="protein sequence ID" value="ONIVA01G13480.1"/>
    <property type="gene ID" value="ONIVA01G13480"/>
</dbReference>
<evidence type="ECO:0000256" key="6">
    <source>
        <dbReference type="ARBA" id="ARBA00022946"/>
    </source>
</evidence>
<dbReference type="GO" id="GO:0006099">
    <property type="term" value="P:tricarboxylic acid cycle"/>
    <property type="evidence" value="ECO:0007669"/>
    <property type="project" value="InterPro"/>
</dbReference>
<dbReference type="SUPFAM" id="SSF53659">
    <property type="entry name" value="Isocitrate/Isopropylmalate dehydrogenase-like"/>
    <property type="match status" value="1"/>
</dbReference>
<dbReference type="GO" id="GO:0006102">
    <property type="term" value="P:isocitrate metabolic process"/>
    <property type="evidence" value="ECO:0007669"/>
    <property type="project" value="UniProtKB-ARBA"/>
</dbReference>
<evidence type="ECO:0000256" key="4">
    <source>
        <dbReference type="ARBA" id="ARBA00022723"/>
    </source>
</evidence>
<evidence type="ECO:0000256" key="2">
    <source>
        <dbReference type="ARBA" id="ARBA00001946"/>
    </source>
</evidence>
<dbReference type="GO" id="GO:0004449">
    <property type="term" value="F:isocitrate dehydrogenase (NAD+) activity"/>
    <property type="evidence" value="ECO:0007669"/>
    <property type="project" value="TreeGrafter"/>
</dbReference>
<dbReference type="NCBIfam" id="TIGR00175">
    <property type="entry name" value="mito_nad_idh"/>
    <property type="match status" value="1"/>
</dbReference>
<evidence type="ECO:0000313" key="11">
    <source>
        <dbReference type="EnsemblPlants" id="ONIVA01G13480.1"/>
    </source>
</evidence>
<protein>
    <submittedName>
        <fullName evidence="11">Isocitrate dehydrogenase [NAD] subunit, mitochondrial</fullName>
    </submittedName>
</protein>
<dbReference type="GO" id="GO:0000287">
    <property type="term" value="F:magnesium ion binding"/>
    <property type="evidence" value="ECO:0007669"/>
    <property type="project" value="InterPro"/>
</dbReference>
<organism evidence="11">
    <name type="scientific">Oryza nivara</name>
    <name type="common">Indian wild rice</name>
    <name type="synonym">Oryza sativa f. spontanea</name>
    <dbReference type="NCBI Taxonomy" id="4536"/>
    <lineage>
        <taxon>Eukaryota</taxon>
        <taxon>Viridiplantae</taxon>
        <taxon>Streptophyta</taxon>
        <taxon>Embryophyta</taxon>
        <taxon>Tracheophyta</taxon>
        <taxon>Spermatophyta</taxon>
        <taxon>Magnoliopsida</taxon>
        <taxon>Liliopsida</taxon>
        <taxon>Poales</taxon>
        <taxon>Poaceae</taxon>
        <taxon>BOP clade</taxon>
        <taxon>Oryzoideae</taxon>
        <taxon>Oryzeae</taxon>
        <taxon>Oryzinae</taxon>
        <taxon>Oryza</taxon>
    </lineage>
</organism>
<feature type="compositionally biased region" description="Low complexity" evidence="9">
    <location>
        <begin position="10"/>
        <end position="23"/>
    </location>
</feature>
<dbReference type="Gramene" id="ONIVA01G13480.1">
    <property type="protein sequence ID" value="ONIVA01G13480.1"/>
    <property type="gene ID" value="ONIVA01G13480"/>
</dbReference>
<dbReference type="OMA" id="VRPCRYY"/>
<evidence type="ECO:0000256" key="5">
    <source>
        <dbReference type="ARBA" id="ARBA00022842"/>
    </source>
</evidence>
<dbReference type="Proteomes" id="UP000006591">
    <property type="component" value="Chromosome 1"/>
</dbReference>
<dbReference type="GO" id="GO:0005739">
    <property type="term" value="C:mitochondrion"/>
    <property type="evidence" value="ECO:0007669"/>
    <property type="project" value="TreeGrafter"/>
</dbReference>
<comment type="cofactor">
    <cofactor evidence="2">
        <name>Mg(2+)</name>
        <dbReference type="ChEBI" id="CHEBI:18420"/>
    </cofactor>
</comment>
<reference evidence="11" key="2">
    <citation type="submission" date="2018-04" db="EMBL/GenBank/DDBJ databases">
        <title>OnivRS2 (Oryza nivara Reference Sequence Version 2).</title>
        <authorList>
            <person name="Zhang J."/>
            <person name="Kudrna D."/>
            <person name="Lee S."/>
            <person name="Talag J."/>
            <person name="Rajasekar S."/>
            <person name="Welchert J."/>
            <person name="Hsing Y.-I."/>
            <person name="Wing R.A."/>
        </authorList>
    </citation>
    <scope>NUCLEOTIDE SEQUENCE [LARGE SCALE GENOMIC DNA]</scope>
</reference>
<reference evidence="11" key="1">
    <citation type="submission" date="2015-04" db="UniProtKB">
        <authorList>
            <consortium name="EnsemblPlants"/>
        </authorList>
    </citation>
    <scope>IDENTIFICATION</scope>
    <source>
        <strain evidence="11">SL10</strain>
    </source>
</reference>
<dbReference type="GO" id="GO:0051287">
    <property type="term" value="F:NAD binding"/>
    <property type="evidence" value="ECO:0007669"/>
    <property type="project" value="InterPro"/>
</dbReference>
<comment type="similarity">
    <text evidence="3">Belongs to the isocitrate and isopropylmalate dehydrogenases family.</text>
</comment>
<feature type="region of interest" description="Disordered" evidence="9">
    <location>
        <begin position="1"/>
        <end position="23"/>
    </location>
</feature>
<proteinExistence type="inferred from homology"/>
<evidence type="ECO:0000256" key="9">
    <source>
        <dbReference type="SAM" id="MobiDB-lite"/>
    </source>
</evidence>
<dbReference type="eggNOG" id="KOG0785">
    <property type="taxonomic scope" value="Eukaryota"/>
</dbReference>
<keyword evidence="8" id="KW-0520">NAD</keyword>
<dbReference type="Gene3D" id="3.40.718.10">
    <property type="entry name" value="Isopropylmalate Dehydrogenase"/>
    <property type="match status" value="1"/>
</dbReference>
<dbReference type="InterPro" id="IPR019818">
    <property type="entry name" value="IsoCit/isopropylmalate_DH_CS"/>
</dbReference>
<keyword evidence="7" id="KW-0560">Oxidoreductase</keyword>
<dbReference type="SMART" id="SM01329">
    <property type="entry name" value="Iso_dh"/>
    <property type="match status" value="1"/>
</dbReference>